<dbReference type="AlphaFoldDB" id="A0A380U097"/>
<feature type="signal peptide" evidence="1">
    <location>
        <begin position="1"/>
        <end position="19"/>
    </location>
</feature>
<keyword evidence="3" id="KW-1185">Reference proteome</keyword>
<evidence type="ECO:0000313" key="2">
    <source>
        <dbReference type="EMBL" id="SUT94218.1"/>
    </source>
</evidence>
<dbReference type="Proteomes" id="UP000254649">
    <property type="component" value="Unassembled WGS sequence"/>
</dbReference>
<proteinExistence type="predicted"/>
<sequence length="111" mass="12160">MKKRLLTLLACTIAFPAIAMTDKAKEEVAQALTGDYQALRNVAYAMTSGSFGHDKNPISACALRRVILFVNADQVESSDYSNEAIDCRAIHPTENQQAWETALTIVKSINV</sequence>
<name>A0A380U097_9PAST</name>
<feature type="chain" id="PRO_5016937584" evidence="1">
    <location>
        <begin position="20"/>
        <end position="111"/>
    </location>
</feature>
<dbReference type="EMBL" id="UFRQ01000003">
    <property type="protein sequence ID" value="SUT94218.1"/>
    <property type="molecule type" value="Genomic_DNA"/>
</dbReference>
<dbReference type="OrthoDB" id="5679412at2"/>
<keyword evidence="1" id="KW-0732">Signal</keyword>
<accession>A0A380U097</accession>
<organism evidence="2 3">
    <name type="scientific">[Actinobacillus] rossii</name>
    <dbReference type="NCBI Taxonomy" id="123820"/>
    <lineage>
        <taxon>Bacteria</taxon>
        <taxon>Pseudomonadati</taxon>
        <taxon>Pseudomonadota</taxon>
        <taxon>Gammaproteobacteria</taxon>
        <taxon>Pasteurellales</taxon>
        <taxon>Pasteurellaceae</taxon>
    </lineage>
</organism>
<reference evidence="2 3" key="1">
    <citation type="submission" date="2018-06" db="EMBL/GenBank/DDBJ databases">
        <authorList>
            <consortium name="Pathogen Informatics"/>
            <person name="Doyle S."/>
        </authorList>
    </citation>
    <scope>NUCLEOTIDE SEQUENCE [LARGE SCALE GENOMIC DNA]</scope>
    <source>
        <strain evidence="2 3">NCTC10801</strain>
    </source>
</reference>
<gene>
    <name evidence="2" type="ORF">NCTC10801_02147</name>
</gene>
<evidence type="ECO:0000256" key="1">
    <source>
        <dbReference type="SAM" id="SignalP"/>
    </source>
</evidence>
<evidence type="ECO:0000313" key="3">
    <source>
        <dbReference type="Proteomes" id="UP000254649"/>
    </source>
</evidence>
<protein>
    <submittedName>
        <fullName evidence="2">Uncharacterized protein</fullName>
    </submittedName>
</protein>